<evidence type="ECO:0000256" key="5">
    <source>
        <dbReference type="RuleBase" id="RU000397"/>
    </source>
</evidence>
<dbReference type="Gene3D" id="3.30.360.10">
    <property type="entry name" value="Dihydrodipicolinate Reductase, domain 2"/>
    <property type="match status" value="1"/>
</dbReference>
<dbReference type="FunFam" id="3.30.360.10:FF:000001">
    <property type="entry name" value="Glyceraldehyde-3-phosphate dehydrogenase"/>
    <property type="match status" value="1"/>
</dbReference>
<protein>
    <submittedName>
        <fullName evidence="9">Glyceraldehyde-3-phosphate dehydrogenase, putative</fullName>
    </submittedName>
</protein>
<dbReference type="GO" id="GO:0004365">
    <property type="term" value="F:glyceraldehyde-3-phosphate dehydrogenase (NAD+) (phosphorylating) activity"/>
    <property type="evidence" value="ECO:0007669"/>
    <property type="project" value="TreeGrafter"/>
</dbReference>
<keyword evidence="7" id="KW-0732">Signal</keyword>
<dbReference type="EMBL" id="HG673976">
    <property type="protein sequence ID" value="CDJ38578.1"/>
    <property type="molecule type" value="Genomic_DNA"/>
</dbReference>
<gene>
    <name evidence="9" type="ORF">ETH_00016495</name>
</gene>
<feature type="chain" id="PRO_5004673724" evidence="7">
    <location>
        <begin position="20"/>
        <end position="660"/>
    </location>
</feature>
<proteinExistence type="inferred from homology"/>
<dbReference type="FunFam" id="3.40.50.720:FF:000001">
    <property type="entry name" value="Glyceraldehyde-3-phosphate dehydrogenase"/>
    <property type="match status" value="1"/>
</dbReference>
<evidence type="ECO:0000256" key="1">
    <source>
        <dbReference type="ARBA" id="ARBA00007406"/>
    </source>
</evidence>
<feature type="signal peptide" evidence="7">
    <location>
        <begin position="1"/>
        <end position="19"/>
    </location>
</feature>
<dbReference type="NCBIfam" id="TIGR01534">
    <property type="entry name" value="GAPDH-I"/>
    <property type="match status" value="1"/>
</dbReference>
<dbReference type="OrthoDB" id="330933at2759"/>
<evidence type="ECO:0000313" key="9">
    <source>
        <dbReference type="EMBL" id="CDJ38578.1"/>
    </source>
</evidence>
<evidence type="ECO:0000256" key="7">
    <source>
        <dbReference type="SAM" id="SignalP"/>
    </source>
</evidence>
<dbReference type="InterPro" id="IPR036291">
    <property type="entry name" value="NAD(P)-bd_dom_sf"/>
</dbReference>
<accession>U6KT28</accession>
<evidence type="ECO:0000256" key="4">
    <source>
        <dbReference type="ARBA" id="ARBA00023027"/>
    </source>
</evidence>
<reference evidence="9" key="1">
    <citation type="submission" date="2013-10" db="EMBL/GenBank/DDBJ databases">
        <title>Genomic analysis of the causative agents of coccidiosis in chickens.</title>
        <authorList>
            <person name="Reid A.J."/>
            <person name="Blake D."/>
            <person name="Billington K."/>
            <person name="Browne H."/>
            <person name="Dunn M."/>
            <person name="Hung S."/>
            <person name="Kawahara F."/>
            <person name="Miranda-Saavedra D."/>
            <person name="Mourier T."/>
            <person name="Nagra H."/>
            <person name="Otto T.D."/>
            <person name="Rawlings N."/>
            <person name="Sanchez A."/>
            <person name="Sanders M."/>
            <person name="Subramaniam C."/>
            <person name="Tay Y."/>
            <person name="Dear P."/>
            <person name="Doerig C."/>
            <person name="Gruber A."/>
            <person name="Parkinson J."/>
            <person name="Shirley M."/>
            <person name="Wan K.L."/>
            <person name="Berriman M."/>
            <person name="Tomley F."/>
            <person name="Pain A."/>
        </authorList>
    </citation>
    <scope>NUCLEOTIDE SEQUENCE [LARGE SCALE GENOMIC DNA]</scope>
    <source>
        <strain evidence="9">Houghton</strain>
    </source>
</reference>
<reference evidence="9" key="2">
    <citation type="submission" date="2013-10" db="EMBL/GenBank/DDBJ databases">
        <authorList>
            <person name="Aslett M."/>
        </authorList>
    </citation>
    <scope>NUCLEOTIDE SEQUENCE [LARGE SCALE GENOMIC DNA]</scope>
    <source>
        <strain evidence="9">Houghton</strain>
    </source>
</reference>
<dbReference type="AlphaFoldDB" id="U6KT28"/>
<feature type="region of interest" description="Disordered" evidence="6">
    <location>
        <begin position="478"/>
        <end position="503"/>
    </location>
</feature>
<dbReference type="Pfam" id="PF02800">
    <property type="entry name" value="Gp_dh_C"/>
    <property type="match status" value="1"/>
</dbReference>
<dbReference type="SUPFAM" id="SSF51735">
    <property type="entry name" value="NAD(P)-binding Rossmann-fold domains"/>
    <property type="match status" value="1"/>
</dbReference>
<dbReference type="PRINTS" id="PR00078">
    <property type="entry name" value="G3PDHDRGNASE"/>
</dbReference>
<comment type="subunit">
    <text evidence="2">Homotetramer.</text>
</comment>
<name>U6KT28_EIMTE</name>
<dbReference type="InterPro" id="IPR020830">
    <property type="entry name" value="GlycerAld_3-P_DH_AS"/>
</dbReference>
<evidence type="ECO:0000256" key="2">
    <source>
        <dbReference type="ARBA" id="ARBA00011881"/>
    </source>
</evidence>
<dbReference type="SMART" id="SM00846">
    <property type="entry name" value="Gp_dh_N"/>
    <property type="match status" value="1"/>
</dbReference>
<comment type="similarity">
    <text evidence="1 5">Belongs to the glyceraldehyde-3-phosphate dehydrogenase family.</text>
</comment>
<dbReference type="InterPro" id="IPR006424">
    <property type="entry name" value="Glyceraldehyde-3-P_DH_1"/>
</dbReference>
<dbReference type="Pfam" id="PF00044">
    <property type="entry name" value="Gp_dh_N"/>
    <property type="match status" value="1"/>
</dbReference>
<dbReference type="PANTHER" id="PTHR10836:SF76">
    <property type="entry name" value="GLYCERALDEHYDE-3-PHOSPHATE DEHYDROGENASE-RELATED"/>
    <property type="match status" value="1"/>
</dbReference>
<dbReference type="PROSITE" id="PS00071">
    <property type="entry name" value="GAPDH"/>
    <property type="match status" value="1"/>
</dbReference>
<dbReference type="SUPFAM" id="SSF55347">
    <property type="entry name" value="Glyceraldehyde-3-phosphate dehydrogenase-like, C-terminal domain"/>
    <property type="match status" value="1"/>
</dbReference>
<dbReference type="RefSeq" id="XP_013229416.1">
    <property type="nucleotide sequence ID" value="XM_013373962.1"/>
</dbReference>
<keyword evidence="3" id="KW-0560">Oxidoreductase</keyword>
<sequence length="660" mass="69628">MRVCLSLCLGAAALLPAYGLKLVEDSKTLNPKPSDEGLVFEDSQQQLQQEAADEAQAAAPAAAAAAAAEAQLFAEAAAAAADDDDAAAAQSFADAAAEAANQAATLAAAAAANEEDEQQQQQQQEPIHIFAPRQFRFTDPAGGKALTVYFHNTFEPFDWLSCSALHSLPSVCRQHPRSVVIDAMQELGSDPQPLLAALEEAGAANPQSICGLVKELATELLATERNLKPLPEGAVVETLNPSEGLEEGLDEGRGSAGKGLNAPRLVNPKPHLQIYSSSAKPATGTAPGTEPRIRIGINGFGRIGRLVFRIASKRKDMAVTHINSSLSAEYLAYLIKHDSVHGRFKGQVESRDGKLFFENNEIKLSKERDPSSIRWTDTGADFVCESTGAFCTFDLASKHVNRPEGARHVVISAPAKDEVTPTLVVGVNAETEYSPEMKVVSCASCTTNGLAPLLKVLDENFGIEEGLMTTVHAVTSSQKTVDAASSGSSKARSSSSSSSSNAWRSNRAAGGNIIPAATGAAKAVARCLPQLKGKITGMAVRVPTLDVSLIDLTCRLQRSSSYSELLQVVKAAAAAGPLRGLLGYTEQPVVSSDILGTECSTVFDANAGIMLNPNFVKLISWYDNEASYAARLVDLIAIMAAKDGLVEPGVGLNRKTFDEE</sequence>
<feature type="compositionally biased region" description="Low complexity" evidence="6">
    <location>
        <begin position="483"/>
        <end position="503"/>
    </location>
</feature>
<evidence type="ECO:0000259" key="8">
    <source>
        <dbReference type="SMART" id="SM00846"/>
    </source>
</evidence>
<dbReference type="GO" id="GO:0005829">
    <property type="term" value="C:cytosol"/>
    <property type="evidence" value="ECO:0007669"/>
    <property type="project" value="TreeGrafter"/>
</dbReference>
<feature type="domain" description="Glyceraldehyde 3-phosphate dehydrogenase NAD(P) binding" evidence="8">
    <location>
        <begin position="293"/>
        <end position="445"/>
    </location>
</feature>
<dbReference type="CDD" id="cd05214">
    <property type="entry name" value="GAPDH_I_N"/>
    <property type="match status" value="1"/>
</dbReference>
<feature type="region of interest" description="Disordered" evidence="6">
    <location>
        <begin position="244"/>
        <end position="263"/>
    </location>
</feature>
<dbReference type="CDD" id="cd18126">
    <property type="entry name" value="GAPDH_I_C"/>
    <property type="match status" value="1"/>
</dbReference>
<dbReference type="GO" id="GO:0050661">
    <property type="term" value="F:NADP binding"/>
    <property type="evidence" value="ECO:0007669"/>
    <property type="project" value="InterPro"/>
</dbReference>
<evidence type="ECO:0000256" key="3">
    <source>
        <dbReference type="ARBA" id="ARBA00023002"/>
    </source>
</evidence>
<dbReference type="GeneID" id="25252453"/>
<dbReference type="PANTHER" id="PTHR10836">
    <property type="entry name" value="GLYCERALDEHYDE 3-PHOSPHATE DEHYDROGENASE"/>
    <property type="match status" value="1"/>
</dbReference>
<evidence type="ECO:0000313" key="10">
    <source>
        <dbReference type="Proteomes" id="UP000030747"/>
    </source>
</evidence>
<dbReference type="VEuPathDB" id="ToxoDB:ETH_00016495"/>
<organism evidence="9 10">
    <name type="scientific">Eimeria tenella</name>
    <name type="common">Coccidian parasite</name>
    <dbReference type="NCBI Taxonomy" id="5802"/>
    <lineage>
        <taxon>Eukaryota</taxon>
        <taxon>Sar</taxon>
        <taxon>Alveolata</taxon>
        <taxon>Apicomplexa</taxon>
        <taxon>Conoidasida</taxon>
        <taxon>Coccidia</taxon>
        <taxon>Eucoccidiorida</taxon>
        <taxon>Eimeriorina</taxon>
        <taxon>Eimeriidae</taxon>
        <taxon>Eimeria</taxon>
    </lineage>
</organism>
<dbReference type="InterPro" id="IPR020831">
    <property type="entry name" value="GlycerAld/Erythrose_P_DH"/>
</dbReference>
<dbReference type="InterPro" id="IPR020829">
    <property type="entry name" value="GlycerAld_3-P_DH_cat"/>
</dbReference>
<dbReference type="InterPro" id="IPR020828">
    <property type="entry name" value="GlycerAld_3-P_DH_NAD(P)-bd"/>
</dbReference>
<evidence type="ECO:0000256" key="6">
    <source>
        <dbReference type="SAM" id="MobiDB-lite"/>
    </source>
</evidence>
<dbReference type="Proteomes" id="UP000030747">
    <property type="component" value="Unassembled WGS sequence"/>
</dbReference>
<dbReference type="GO" id="GO:0006096">
    <property type="term" value="P:glycolytic process"/>
    <property type="evidence" value="ECO:0007669"/>
    <property type="project" value="TreeGrafter"/>
</dbReference>
<keyword evidence="4" id="KW-0520">NAD</keyword>
<dbReference type="Gene3D" id="3.40.50.720">
    <property type="entry name" value="NAD(P)-binding Rossmann-like Domain"/>
    <property type="match status" value="1"/>
</dbReference>
<dbReference type="GO" id="GO:0051287">
    <property type="term" value="F:NAD binding"/>
    <property type="evidence" value="ECO:0007669"/>
    <property type="project" value="InterPro"/>
</dbReference>
<dbReference type="VEuPathDB" id="ToxoDB:ETH2_1544400"/>
<keyword evidence="10" id="KW-1185">Reference proteome</keyword>
<dbReference type="GO" id="GO:0006006">
    <property type="term" value="P:glucose metabolic process"/>
    <property type="evidence" value="ECO:0007669"/>
    <property type="project" value="InterPro"/>
</dbReference>